<dbReference type="Gene3D" id="1.10.10.60">
    <property type="entry name" value="Homeodomain-like"/>
    <property type="match status" value="1"/>
</dbReference>
<comment type="caution">
    <text evidence="5">The sequence shown here is derived from an EMBL/GenBank/DDBJ whole genome shotgun (WGS) entry which is preliminary data.</text>
</comment>
<organism evidence="5 6">
    <name type="scientific">Kitasatospora phosalacinea</name>
    <dbReference type="NCBI Taxonomy" id="2065"/>
    <lineage>
        <taxon>Bacteria</taxon>
        <taxon>Bacillati</taxon>
        <taxon>Actinomycetota</taxon>
        <taxon>Actinomycetes</taxon>
        <taxon>Kitasatosporales</taxon>
        <taxon>Streptomycetaceae</taxon>
        <taxon>Kitasatospora</taxon>
    </lineage>
</organism>
<dbReference type="PROSITE" id="PS01124">
    <property type="entry name" value="HTH_ARAC_FAMILY_2"/>
    <property type="match status" value="1"/>
</dbReference>
<evidence type="ECO:0000256" key="3">
    <source>
        <dbReference type="ARBA" id="ARBA00023163"/>
    </source>
</evidence>
<dbReference type="GO" id="GO:0003700">
    <property type="term" value="F:DNA-binding transcription factor activity"/>
    <property type="evidence" value="ECO:0007669"/>
    <property type="project" value="InterPro"/>
</dbReference>
<dbReference type="SMART" id="SM00342">
    <property type="entry name" value="HTH_ARAC"/>
    <property type="match status" value="1"/>
</dbReference>
<dbReference type="RefSeq" id="WP_285732329.1">
    <property type="nucleotide sequence ID" value="NZ_BSSA01000001.1"/>
</dbReference>
<evidence type="ECO:0000313" key="5">
    <source>
        <dbReference type="EMBL" id="GLW67874.1"/>
    </source>
</evidence>
<dbReference type="EMBL" id="BSSA01000001">
    <property type="protein sequence ID" value="GLW67874.1"/>
    <property type="molecule type" value="Genomic_DNA"/>
</dbReference>
<dbReference type="Pfam" id="PF12833">
    <property type="entry name" value="HTH_18"/>
    <property type="match status" value="1"/>
</dbReference>
<evidence type="ECO:0000259" key="4">
    <source>
        <dbReference type="PROSITE" id="PS01124"/>
    </source>
</evidence>
<dbReference type="PANTHER" id="PTHR46796">
    <property type="entry name" value="HTH-TYPE TRANSCRIPTIONAL ACTIVATOR RHAS-RELATED"/>
    <property type="match status" value="1"/>
</dbReference>
<dbReference type="InterPro" id="IPR018060">
    <property type="entry name" value="HTH_AraC"/>
</dbReference>
<name>A0A9W6Q0T7_9ACTN</name>
<feature type="domain" description="HTH araC/xylS-type" evidence="4">
    <location>
        <begin position="157"/>
        <end position="257"/>
    </location>
</feature>
<dbReference type="Proteomes" id="UP001165041">
    <property type="component" value="Unassembled WGS sequence"/>
</dbReference>
<dbReference type="AlphaFoldDB" id="A0A9W6Q0T7"/>
<accession>A0A9W6Q0T7</accession>
<gene>
    <name evidence="5" type="ORF">Kpho02_01730</name>
</gene>
<keyword evidence="1" id="KW-0805">Transcription regulation</keyword>
<dbReference type="InterPro" id="IPR050204">
    <property type="entry name" value="AraC_XylS_family_regulators"/>
</dbReference>
<evidence type="ECO:0000256" key="2">
    <source>
        <dbReference type="ARBA" id="ARBA00023125"/>
    </source>
</evidence>
<proteinExistence type="predicted"/>
<evidence type="ECO:0000313" key="6">
    <source>
        <dbReference type="Proteomes" id="UP001165041"/>
    </source>
</evidence>
<protein>
    <submittedName>
        <fullName evidence="5">AraC family transcriptional regulator</fullName>
    </submittedName>
</protein>
<dbReference type="GO" id="GO:0043565">
    <property type="term" value="F:sequence-specific DNA binding"/>
    <property type="evidence" value="ECO:0007669"/>
    <property type="project" value="InterPro"/>
</dbReference>
<sequence length="275" mass="28934">MQPLAPSALWEIATPSPSRRLPGVAMAGFRARGAADLGVVPFPAVTLAIDLGTEPLVVADGGRGVRGSAVVGLSGGGLRGGGRDVQCLQVRLSPVVAHAVLGGFAVEGGPLTGLDEVWGRDAVRLEERLRAAADWEERFALVARALAARRTEGRPVDREVAYVWGELARSHGTSRVDALAAEVGWSRKRLWSRFRAQVGLAPKQAARLVRFDHAVHRLAAGGHPAAVAAEAGYADQSHLHREVADFAGLTPSAVAREPWLSVDGVAWSAPGYLHG</sequence>
<keyword evidence="3" id="KW-0804">Transcription</keyword>
<keyword evidence="2" id="KW-0238">DNA-binding</keyword>
<reference evidence="5" key="1">
    <citation type="submission" date="2023-02" db="EMBL/GenBank/DDBJ databases">
        <title>Kitasatospora phosalacinea NBRC 14627.</title>
        <authorList>
            <person name="Ichikawa N."/>
            <person name="Sato H."/>
            <person name="Tonouchi N."/>
        </authorList>
    </citation>
    <scope>NUCLEOTIDE SEQUENCE</scope>
    <source>
        <strain evidence="5">NBRC 14627</strain>
    </source>
</reference>
<dbReference type="PANTHER" id="PTHR46796:SF15">
    <property type="entry name" value="BLL1074 PROTEIN"/>
    <property type="match status" value="1"/>
</dbReference>
<evidence type="ECO:0000256" key="1">
    <source>
        <dbReference type="ARBA" id="ARBA00023015"/>
    </source>
</evidence>